<dbReference type="CDD" id="cd14728">
    <property type="entry name" value="Ere-like"/>
    <property type="match status" value="1"/>
</dbReference>
<dbReference type="Proteomes" id="UP000265719">
    <property type="component" value="Chromosome"/>
</dbReference>
<feature type="compositionally biased region" description="Acidic residues" evidence="1">
    <location>
        <begin position="433"/>
        <end position="444"/>
    </location>
</feature>
<keyword evidence="3" id="KW-1185">Reference proteome</keyword>
<feature type="region of interest" description="Disordered" evidence="1">
    <location>
        <begin position="425"/>
        <end position="444"/>
    </location>
</feature>
<dbReference type="Gene3D" id="1.20.1440.30">
    <property type="entry name" value="Biosynthetic Protein domain"/>
    <property type="match status" value="1"/>
</dbReference>
<dbReference type="KEGG" id="thao:NI17_005900"/>
<dbReference type="PIRSF" id="PIRSF036794">
    <property type="entry name" value="UCP_erythr_ester"/>
    <property type="match status" value="1"/>
</dbReference>
<dbReference type="Pfam" id="PF05139">
    <property type="entry name" value="Erythro_esteras"/>
    <property type="match status" value="1"/>
</dbReference>
<accession>A0AA97M589</accession>
<gene>
    <name evidence="2" type="ORF">NI17_005900</name>
</gene>
<dbReference type="InterPro" id="IPR052036">
    <property type="entry name" value="Hydrolase/PRTase-associated"/>
</dbReference>
<dbReference type="InterPro" id="IPR014622">
    <property type="entry name" value="UCP036794_erythomycin"/>
</dbReference>
<dbReference type="SUPFAM" id="SSF159501">
    <property type="entry name" value="EreA/ChaN-like"/>
    <property type="match status" value="1"/>
</dbReference>
<organism evidence="2 3">
    <name type="scientific">Thermobifida halotolerans</name>
    <dbReference type="NCBI Taxonomy" id="483545"/>
    <lineage>
        <taxon>Bacteria</taxon>
        <taxon>Bacillati</taxon>
        <taxon>Actinomycetota</taxon>
        <taxon>Actinomycetes</taxon>
        <taxon>Streptosporangiales</taxon>
        <taxon>Nocardiopsidaceae</taxon>
        <taxon>Thermobifida</taxon>
    </lineage>
</organism>
<evidence type="ECO:0000256" key="1">
    <source>
        <dbReference type="SAM" id="MobiDB-lite"/>
    </source>
</evidence>
<dbReference type="PANTHER" id="PTHR31299:SF0">
    <property type="entry name" value="ESTERASE, PUTATIVE (AFU_ORTHOLOGUE AFUA_1G05850)-RELATED"/>
    <property type="match status" value="1"/>
</dbReference>
<evidence type="ECO:0000313" key="2">
    <source>
        <dbReference type="EMBL" id="UOE20732.1"/>
    </source>
</evidence>
<dbReference type="EMBL" id="CP063196">
    <property type="protein sequence ID" value="UOE20732.1"/>
    <property type="molecule type" value="Genomic_DNA"/>
</dbReference>
<sequence>MDNTVTRTRLGSVVPDLRPLSGPESLDPLLERIGGARYVLVGEASHGTAEFYRWRAELTRRLIEEKDFTFVAVEGDWPDCQALHRSVTDEPGTPDDPREVLEGFRRWPRWMWANTEVLEFARWLRAHNLQRPPQRRVGFFGLDVYSLWESLHAVVGWLRENAPGQVEPALRAYRCFEPYAEDPQSYAYATRLVPEDCETPVVDLLTKMRRRADEAVPPRGDLSEFAARQNAEVLAGAERYYRTMARGGPQSWNVRDHHMADTLDRLMRYHGPHAKAVVWEHNTHIGDARATDMAYAGMVNVGQLVRERHADQGVVLVGFGTYEGEVTAADTWGAPPERMPVPPAREGSVEYLLHHATGGRTALLLLDSAGPDGRSAAEWGRESLPHRAIGVVYHPGSERRGNYVPTVLARRYDAFLHVDRTGALTPLRPAEPETGEEETWPTGQ</sequence>
<dbReference type="PANTHER" id="PTHR31299">
    <property type="entry name" value="ESTERASE, PUTATIVE (AFU_ORTHOLOGUE AFUA_1G05850)-RELATED"/>
    <property type="match status" value="1"/>
</dbReference>
<proteinExistence type="predicted"/>
<evidence type="ECO:0000313" key="3">
    <source>
        <dbReference type="Proteomes" id="UP000265719"/>
    </source>
</evidence>
<protein>
    <submittedName>
        <fullName evidence="2">Erythromycin esterase family protein</fullName>
    </submittedName>
</protein>
<dbReference type="Gene3D" id="3.40.1660.10">
    <property type="entry name" value="EreA-like (biosynthetic domain)"/>
    <property type="match status" value="1"/>
</dbReference>
<name>A0AA97M589_9ACTN</name>
<dbReference type="Gene3D" id="3.30.1870.10">
    <property type="entry name" value="EreA-like, domain 2"/>
    <property type="match status" value="1"/>
</dbReference>
<dbReference type="InterPro" id="IPR007815">
    <property type="entry name" value="Emycin_Estase"/>
</dbReference>
<dbReference type="GO" id="GO:0046677">
    <property type="term" value="P:response to antibiotic"/>
    <property type="evidence" value="ECO:0007669"/>
    <property type="project" value="InterPro"/>
</dbReference>
<dbReference type="AlphaFoldDB" id="A0AA97M589"/>
<reference evidence="2" key="1">
    <citation type="submission" date="2020-10" db="EMBL/GenBank/DDBJ databases">
        <title>De novo genome project of the cellulose decomposer Thermobifida halotolerans type strain.</title>
        <authorList>
            <person name="Nagy I."/>
            <person name="Horvath B."/>
            <person name="Kukolya J."/>
            <person name="Nagy I."/>
            <person name="Orsini M."/>
        </authorList>
    </citation>
    <scope>NUCLEOTIDE SEQUENCE</scope>
    <source>
        <strain evidence="2">DSM 44931</strain>
    </source>
</reference>